<dbReference type="OrthoDB" id="10441173at2759"/>
<feature type="region of interest" description="Disordered" evidence="1">
    <location>
        <begin position="175"/>
        <end position="209"/>
    </location>
</feature>
<comment type="caution">
    <text evidence="2">The sequence shown here is derived from an EMBL/GenBank/DDBJ whole genome shotgun (WGS) entry which is preliminary data.</text>
</comment>
<name>A0A2V3J1E6_9FLOR</name>
<organism evidence="2 3">
    <name type="scientific">Gracilariopsis chorda</name>
    <dbReference type="NCBI Taxonomy" id="448386"/>
    <lineage>
        <taxon>Eukaryota</taxon>
        <taxon>Rhodophyta</taxon>
        <taxon>Florideophyceae</taxon>
        <taxon>Rhodymeniophycidae</taxon>
        <taxon>Gracilariales</taxon>
        <taxon>Gracilariaceae</taxon>
        <taxon>Gracilariopsis</taxon>
    </lineage>
</organism>
<proteinExistence type="predicted"/>
<feature type="region of interest" description="Disordered" evidence="1">
    <location>
        <begin position="1"/>
        <end position="153"/>
    </location>
</feature>
<feature type="compositionally biased region" description="Pro residues" evidence="1">
    <location>
        <begin position="66"/>
        <end position="75"/>
    </location>
</feature>
<feature type="compositionally biased region" description="Basic and acidic residues" evidence="1">
    <location>
        <begin position="483"/>
        <end position="493"/>
    </location>
</feature>
<accession>A0A2V3J1E6</accession>
<reference evidence="2 3" key="1">
    <citation type="journal article" date="2018" name="Mol. Biol. Evol.">
        <title>Analysis of the draft genome of the red seaweed Gracilariopsis chorda provides insights into genome size evolution in Rhodophyta.</title>
        <authorList>
            <person name="Lee J."/>
            <person name="Yang E.C."/>
            <person name="Graf L."/>
            <person name="Yang J.H."/>
            <person name="Qiu H."/>
            <person name="Zel Zion U."/>
            <person name="Chan C.X."/>
            <person name="Stephens T.G."/>
            <person name="Weber A.P.M."/>
            <person name="Boo G.H."/>
            <person name="Boo S.M."/>
            <person name="Kim K.M."/>
            <person name="Shin Y."/>
            <person name="Jung M."/>
            <person name="Lee S.J."/>
            <person name="Yim H.S."/>
            <person name="Lee J.H."/>
            <person name="Bhattacharya D."/>
            <person name="Yoon H.S."/>
        </authorList>
    </citation>
    <scope>NUCLEOTIDE SEQUENCE [LARGE SCALE GENOMIC DNA]</scope>
    <source>
        <strain evidence="2 3">SKKU-2015</strain>
        <tissue evidence="2">Whole body</tissue>
    </source>
</reference>
<dbReference type="AlphaFoldDB" id="A0A2V3J1E6"/>
<feature type="compositionally biased region" description="Low complexity" evidence="1">
    <location>
        <begin position="76"/>
        <end position="98"/>
    </location>
</feature>
<keyword evidence="3" id="KW-1185">Reference proteome</keyword>
<dbReference type="EMBL" id="NBIV01000015">
    <property type="protein sequence ID" value="PXF48236.1"/>
    <property type="molecule type" value="Genomic_DNA"/>
</dbReference>
<evidence type="ECO:0000313" key="2">
    <source>
        <dbReference type="EMBL" id="PXF48236.1"/>
    </source>
</evidence>
<evidence type="ECO:0000256" key="1">
    <source>
        <dbReference type="SAM" id="MobiDB-lite"/>
    </source>
</evidence>
<feature type="compositionally biased region" description="Low complexity" evidence="1">
    <location>
        <begin position="141"/>
        <end position="153"/>
    </location>
</feature>
<feature type="compositionally biased region" description="Polar residues" evidence="1">
    <location>
        <begin position="17"/>
        <end position="31"/>
    </location>
</feature>
<feature type="compositionally biased region" description="Polar residues" evidence="1">
    <location>
        <begin position="473"/>
        <end position="482"/>
    </location>
</feature>
<sequence>MESPSLVFLPMHRRPSTDSTQSFETAPSTHRSVIPDSPGDPVLMARLKALNLSSVPPELRQTPLSPQKPPSPISPPSSRSPSLNRRSVSSNASSTSASDKPHIVPNNNPSASIHDLPPLSPLSSMYDPHSRSVSASEEDATSSSPASSNSDVATLTHTQSMCDDRLRNSLLHSHITNAPRSRNRFHPQNSQTPFRKALSHRQHSPADLPPALRHRFSLDTRSNPLSAAVARSKAVDHFTPHRNHSERLVPAIRMHSTASTRNFDLPRGKVEHLPAVSRPATPSRLPRPKVFIRQSPSRPSVVDPVAVRHFDHDPELSLEPQLVTRELPLSPLPNLPQSTLSSQPLDDFVRENQFSAKITNVSEEHMYYSDEDEFDSQLVDHANSPLKDNSPSDVLSTKVRRAVSALRSISFQSTQIEDFDTAWGQALSVSQEKPNPSFASLASAKWRRARSKASSRMGGKEFECYSENDACSMRSSGSNFSSQKERSTNGRDQVRGFAAMRMRNLSGPHKRSLWAGARRDRERQPHAVAAQLLVSGGGQGLLAASAEMSEQRQALATVAPADAVDARNGTQKGSVDKYVEFIHASAQREAKGKFGPRHFPGRVLRLFRRKWN</sequence>
<protein>
    <submittedName>
        <fullName evidence="2">Uncharacterized protein</fullName>
    </submittedName>
</protein>
<dbReference type="Proteomes" id="UP000247409">
    <property type="component" value="Unassembled WGS sequence"/>
</dbReference>
<feature type="compositionally biased region" description="Polar residues" evidence="1">
    <location>
        <begin position="175"/>
        <end position="193"/>
    </location>
</feature>
<evidence type="ECO:0000313" key="3">
    <source>
        <dbReference type="Proteomes" id="UP000247409"/>
    </source>
</evidence>
<feature type="region of interest" description="Disordered" evidence="1">
    <location>
        <begin position="472"/>
        <end position="493"/>
    </location>
</feature>
<gene>
    <name evidence="2" type="ORF">BWQ96_01925</name>
</gene>